<dbReference type="GO" id="GO:0030154">
    <property type="term" value="P:cell differentiation"/>
    <property type="evidence" value="ECO:0007669"/>
    <property type="project" value="TreeGrafter"/>
</dbReference>
<proteinExistence type="predicted"/>
<evidence type="ECO:0000313" key="5">
    <source>
        <dbReference type="EMBL" id="EPT01105.1"/>
    </source>
</evidence>
<dbReference type="InterPro" id="IPR050140">
    <property type="entry name" value="SRY-related_HMG-box_TF-like"/>
</dbReference>
<reference evidence="5 6" key="1">
    <citation type="journal article" date="2012" name="Science">
        <title>The Paleozoic origin of enzymatic lignin decomposition reconstructed from 31 fungal genomes.</title>
        <authorList>
            <person name="Floudas D."/>
            <person name="Binder M."/>
            <person name="Riley R."/>
            <person name="Barry K."/>
            <person name="Blanchette R.A."/>
            <person name="Henrissat B."/>
            <person name="Martinez A.T."/>
            <person name="Otillar R."/>
            <person name="Spatafora J.W."/>
            <person name="Yadav J.S."/>
            <person name="Aerts A."/>
            <person name="Benoit I."/>
            <person name="Boyd A."/>
            <person name="Carlson A."/>
            <person name="Copeland A."/>
            <person name="Coutinho P.M."/>
            <person name="de Vries R.P."/>
            <person name="Ferreira P."/>
            <person name="Findley K."/>
            <person name="Foster B."/>
            <person name="Gaskell J."/>
            <person name="Glotzer D."/>
            <person name="Gorecki P."/>
            <person name="Heitman J."/>
            <person name="Hesse C."/>
            <person name="Hori C."/>
            <person name="Igarashi K."/>
            <person name="Jurgens J.A."/>
            <person name="Kallen N."/>
            <person name="Kersten P."/>
            <person name="Kohler A."/>
            <person name="Kuees U."/>
            <person name="Kumar T.K.A."/>
            <person name="Kuo A."/>
            <person name="LaButti K."/>
            <person name="Larrondo L.F."/>
            <person name="Lindquist E."/>
            <person name="Ling A."/>
            <person name="Lombard V."/>
            <person name="Lucas S."/>
            <person name="Lundell T."/>
            <person name="Martin R."/>
            <person name="McLaughlin D.J."/>
            <person name="Morgenstern I."/>
            <person name="Morin E."/>
            <person name="Murat C."/>
            <person name="Nagy L.G."/>
            <person name="Nolan M."/>
            <person name="Ohm R.A."/>
            <person name="Patyshakuliyeva A."/>
            <person name="Rokas A."/>
            <person name="Ruiz-Duenas F.J."/>
            <person name="Sabat G."/>
            <person name="Salamov A."/>
            <person name="Samejima M."/>
            <person name="Schmutz J."/>
            <person name="Slot J.C."/>
            <person name="St John F."/>
            <person name="Stenlid J."/>
            <person name="Sun H."/>
            <person name="Sun S."/>
            <person name="Syed K."/>
            <person name="Tsang A."/>
            <person name="Wiebenga A."/>
            <person name="Young D."/>
            <person name="Pisabarro A."/>
            <person name="Eastwood D.C."/>
            <person name="Martin F."/>
            <person name="Cullen D."/>
            <person name="Grigoriev I.V."/>
            <person name="Hibbett D.S."/>
        </authorList>
    </citation>
    <scope>NUCLEOTIDE SEQUENCE</scope>
    <source>
        <strain evidence="6">FP-58527</strain>
    </source>
</reference>
<dbReference type="GO" id="GO:0001228">
    <property type="term" value="F:DNA-binding transcription activator activity, RNA polymerase II-specific"/>
    <property type="evidence" value="ECO:0007669"/>
    <property type="project" value="TreeGrafter"/>
</dbReference>
<feature type="domain" description="HMG box" evidence="4">
    <location>
        <begin position="9"/>
        <end position="81"/>
    </location>
</feature>
<dbReference type="PANTHER" id="PTHR10270">
    <property type="entry name" value="SOX TRANSCRIPTION FACTOR"/>
    <property type="match status" value="1"/>
</dbReference>
<evidence type="ECO:0000256" key="1">
    <source>
        <dbReference type="ARBA" id="ARBA00023125"/>
    </source>
</evidence>
<dbReference type="GO" id="GO:0000978">
    <property type="term" value="F:RNA polymerase II cis-regulatory region sequence-specific DNA binding"/>
    <property type="evidence" value="ECO:0007669"/>
    <property type="project" value="TreeGrafter"/>
</dbReference>
<keyword evidence="3" id="KW-0539">Nucleus</keyword>
<dbReference type="PANTHER" id="PTHR10270:SF161">
    <property type="entry name" value="SEX-DETERMINING REGION Y PROTEIN"/>
    <property type="match status" value="1"/>
</dbReference>
<accession>S8FSB0</accession>
<dbReference type="SUPFAM" id="SSF47095">
    <property type="entry name" value="HMG-box"/>
    <property type="match status" value="1"/>
</dbReference>
<dbReference type="STRING" id="743788.S8FSB0"/>
<organism evidence="5 6">
    <name type="scientific">Fomitopsis schrenkii</name>
    <name type="common">Brown rot fungus</name>
    <dbReference type="NCBI Taxonomy" id="2126942"/>
    <lineage>
        <taxon>Eukaryota</taxon>
        <taxon>Fungi</taxon>
        <taxon>Dikarya</taxon>
        <taxon>Basidiomycota</taxon>
        <taxon>Agaricomycotina</taxon>
        <taxon>Agaricomycetes</taxon>
        <taxon>Polyporales</taxon>
        <taxon>Fomitopsis</taxon>
    </lineage>
</organism>
<dbReference type="HOGENOM" id="CLU_082854_5_1_1"/>
<keyword evidence="6" id="KW-1185">Reference proteome</keyword>
<protein>
    <recommendedName>
        <fullName evidence="4">HMG box domain-containing protein</fullName>
    </recommendedName>
</protein>
<evidence type="ECO:0000256" key="3">
    <source>
        <dbReference type="PROSITE-ProRule" id="PRU00267"/>
    </source>
</evidence>
<dbReference type="Proteomes" id="UP000015241">
    <property type="component" value="Unassembled WGS sequence"/>
</dbReference>
<dbReference type="PROSITE" id="PS50118">
    <property type="entry name" value="HMG_BOX_2"/>
    <property type="match status" value="1"/>
</dbReference>
<evidence type="ECO:0000259" key="4">
    <source>
        <dbReference type="PROSITE" id="PS50118"/>
    </source>
</evidence>
<gene>
    <name evidence="5" type="ORF">FOMPIDRAFT_1121239</name>
</gene>
<name>S8FSB0_FOMSC</name>
<dbReference type="SMART" id="SM00398">
    <property type="entry name" value="HMG"/>
    <property type="match status" value="1"/>
</dbReference>
<dbReference type="CDD" id="cd01389">
    <property type="entry name" value="HMG-box_ROX1-like"/>
    <property type="match status" value="1"/>
</dbReference>
<dbReference type="InterPro" id="IPR009071">
    <property type="entry name" value="HMG_box_dom"/>
</dbReference>
<dbReference type="AlphaFoldDB" id="S8FSB0"/>
<keyword evidence="2" id="KW-0804">Transcription</keyword>
<dbReference type="GO" id="GO:0005634">
    <property type="term" value="C:nucleus"/>
    <property type="evidence" value="ECO:0007669"/>
    <property type="project" value="UniProtKB-UniRule"/>
</dbReference>
<dbReference type="EMBL" id="KE504144">
    <property type="protein sequence ID" value="EPT01105.1"/>
    <property type="molecule type" value="Genomic_DNA"/>
</dbReference>
<keyword evidence="1 3" id="KW-0238">DNA-binding</keyword>
<dbReference type="InParanoid" id="S8FSB0"/>
<sequence length="85" mass="9710">MPASHPEKIKRPPNSFICYRMARAEEHAATGHSGGGALRQDELSKRVGAEWRALDPATRAHYVRIAAEKKEEHLMMHPDYKYTPR</sequence>
<feature type="non-terminal residue" evidence="5">
    <location>
        <position position="85"/>
    </location>
</feature>
<evidence type="ECO:0000256" key="2">
    <source>
        <dbReference type="ARBA" id="ARBA00023163"/>
    </source>
</evidence>
<dbReference type="Gene3D" id="1.10.30.10">
    <property type="entry name" value="High mobility group box domain"/>
    <property type="match status" value="1"/>
</dbReference>
<dbReference type="InterPro" id="IPR036910">
    <property type="entry name" value="HMG_box_dom_sf"/>
</dbReference>
<dbReference type="OrthoDB" id="6247875at2759"/>
<evidence type="ECO:0000313" key="6">
    <source>
        <dbReference type="Proteomes" id="UP000015241"/>
    </source>
</evidence>
<feature type="DNA-binding region" description="HMG box" evidence="3">
    <location>
        <begin position="9"/>
        <end position="81"/>
    </location>
</feature>
<dbReference type="Pfam" id="PF00505">
    <property type="entry name" value="HMG_box"/>
    <property type="match status" value="1"/>
</dbReference>